<evidence type="ECO:0000259" key="2">
    <source>
        <dbReference type="SMART" id="SM00496"/>
    </source>
</evidence>
<dbReference type="SMART" id="SM00496">
    <property type="entry name" value="IENR2"/>
    <property type="match status" value="6"/>
</dbReference>
<name>A0A0F8ZIQ7_9ZZZZ</name>
<feature type="domain" description="Nuclease associated modular" evidence="2">
    <location>
        <begin position="42"/>
        <end position="58"/>
    </location>
</feature>
<feature type="compositionally biased region" description="Basic and acidic residues" evidence="1">
    <location>
        <begin position="126"/>
        <end position="150"/>
    </location>
</feature>
<dbReference type="AlphaFoldDB" id="A0A0F8ZIQ7"/>
<comment type="caution">
    <text evidence="3">The sequence shown here is derived from an EMBL/GenBank/DDBJ whole genome shotgun (WGS) entry which is preliminary data.</text>
</comment>
<dbReference type="GO" id="GO:0003677">
    <property type="term" value="F:DNA binding"/>
    <property type="evidence" value="ECO:0007669"/>
    <property type="project" value="InterPro"/>
</dbReference>
<feature type="domain" description="Nuclease associated modular" evidence="2">
    <location>
        <begin position="106"/>
        <end position="122"/>
    </location>
</feature>
<dbReference type="InterPro" id="IPR003611">
    <property type="entry name" value="NUMOD3"/>
</dbReference>
<reference evidence="3" key="1">
    <citation type="journal article" date="2015" name="Nature">
        <title>Complex archaea that bridge the gap between prokaryotes and eukaryotes.</title>
        <authorList>
            <person name="Spang A."/>
            <person name="Saw J.H."/>
            <person name="Jorgensen S.L."/>
            <person name="Zaremba-Niedzwiedzka K."/>
            <person name="Martijn J."/>
            <person name="Lind A.E."/>
            <person name="van Eijk R."/>
            <person name="Schleper C."/>
            <person name="Guy L."/>
            <person name="Ettema T.J."/>
        </authorList>
    </citation>
    <scope>NUCLEOTIDE SEQUENCE</scope>
</reference>
<feature type="domain" description="Nuclease associated modular" evidence="2">
    <location>
        <begin position="72"/>
        <end position="88"/>
    </location>
</feature>
<dbReference type="SUPFAM" id="SSF64496">
    <property type="entry name" value="DNA-binding domain of intron-encoded endonucleases"/>
    <property type="match status" value="2"/>
</dbReference>
<organism evidence="3">
    <name type="scientific">marine sediment metagenome</name>
    <dbReference type="NCBI Taxonomy" id="412755"/>
    <lineage>
        <taxon>unclassified sequences</taxon>
        <taxon>metagenomes</taxon>
        <taxon>ecological metagenomes</taxon>
    </lineage>
</organism>
<feature type="compositionally biased region" description="Basic and acidic residues" evidence="1">
    <location>
        <begin position="88"/>
        <end position="118"/>
    </location>
</feature>
<evidence type="ECO:0000313" key="3">
    <source>
        <dbReference type="EMBL" id="KKK66309.1"/>
    </source>
</evidence>
<evidence type="ECO:0000256" key="1">
    <source>
        <dbReference type="SAM" id="MobiDB-lite"/>
    </source>
</evidence>
<sequence length="150" mass="17467">MPSGIYIRTKENNKKHSFIMKKIMANPLIREKISKNNARYWKGKSLSQETKEKISKTLKEKYKNGSLIHPMLGKTHTDEVKLKIAESNKTREYSEETKKKISESNKGKKRSNEFKARMAEIQLGKKHSDETKKKLSESHKGNFPSDETRK</sequence>
<feature type="non-terminal residue" evidence="3">
    <location>
        <position position="150"/>
    </location>
</feature>
<feature type="region of interest" description="Disordered" evidence="1">
    <location>
        <begin position="88"/>
        <end position="150"/>
    </location>
</feature>
<feature type="domain" description="Nuclease associated modular" evidence="2">
    <location>
        <begin position="12"/>
        <end position="28"/>
    </location>
</feature>
<dbReference type="Pfam" id="PF07460">
    <property type="entry name" value="NUMOD3"/>
    <property type="match status" value="3"/>
</dbReference>
<gene>
    <name evidence="3" type="ORF">LCGC14_2965410</name>
</gene>
<accession>A0A0F8ZIQ7</accession>
<feature type="domain" description="Nuclease associated modular" evidence="2">
    <location>
        <begin position="89"/>
        <end position="105"/>
    </location>
</feature>
<dbReference type="EMBL" id="LAZR01060136">
    <property type="protein sequence ID" value="KKK66309.1"/>
    <property type="molecule type" value="Genomic_DNA"/>
</dbReference>
<proteinExistence type="predicted"/>
<feature type="domain" description="Nuclease associated modular" evidence="2">
    <location>
        <begin position="123"/>
        <end position="139"/>
    </location>
</feature>
<protein>
    <recommendedName>
        <fullName evidence="2">Nuclease associated modular domain-containing protein</fullName>
    </recommendedName>
</protein>